<evidence type="ECO:0000313" key="1">
    <source>
        <dbReference type="EMBL" id="CEK88541.1"/>
    </source>
</evidence>
<protein>
    <submittedName>
        <fullName evidence="1">Uncharacterized protein</fullName>
    </submittedName>
</protein>
<dbReference type="EMBL" id="HACG01041676">
    <property type="protein sequence ID" value="CEK88541.1"/>
    <property type="molecule type" value="Transcribed_RNA"/>
</dbReference>
<dbReference type="EMBL" id="HACG01041677">
    <property type="protein sequence ID" value="CEK88542.1"/>
    <property type="molecule type" value="Transcribed_RNA"/>
</dbReference>
<sequence>TPHLTWNSCSLISVVDSPPLLESCTRPLSLGEFIISVWCITGLMGRKVDHRGAVWTLQESSVDITGEQCGHRAR</sequence>
<feature type="non-terminal residue" evidence="1">
    <location>
        <position position="1"/>
    </location>
</feature>
<dbReference type="AlphaFoldDB" id="A0A0B7B8C2"/>
<gene>
    <name evidence="1" type="primary">ORF165843</name>
    <name evidence="2" type="synonym">ORF165851</name>
</gene>
<proteinExistence type="predicted"/>
<organism evidence="1">
    <name type="scientific">Arion vulgaris</name>
    <dbReference type="NCBI Taxonomy" id="1028688"/>
    <lineage>
        <taxon>Eukaryota</taxon>
        <taxon>Metazoa</taxon>
        <taxon>Spiralia</taxon>
        <taxon>Lophotrochozoa</taxon>
        <taxon>Mollusca</taxon>
        <taxon>Gastropoda</taxon>
        <taxon>Heterobranchia</taxon>
        <taxon>Euthyneura</taxon>
        <taxon>Panpulmonata</taxon>
        <taxon>Eupulmonata</taxon>
        <taxon>Stylommatophora</taxon>
        <taxon>Helicina</taxon>
        <taxon>Arionoidea</taxon>
        <taxon>Arionidae</taxon>
        <taxon>Arion</taxon>
    </lineage>
</organism>
<evidence type="ECO:0000313" key="2">
    <source>
        <dbReference type="EMBL" id="CEK88542.1"/>
    </source>
</evidence>
<name>A0A0B7B8C2_9EUPU</name>
<reference evidence="1" key="1">
    <citation type="submission" date="2014-12" db="EMBL/GenBank/DDBJ databases">
        <title>Insight into the proteome of Arion vulgaris.</title>
        <authorList>
            <person name="Aradska J."/>
            <person name="Bulat T."/>
            <person name="Smidak R."/>
            <person name="Sarate P."/>
            <person name="Gangsoo J."/>
            <person name="Sialana F."/>
            <person name="Bilban M."/>
            <person name="Lubec G."/>
        </authorList>
    </citation>
    <scope>NUCLEOTIDE SEQUENCE</scope>
    <source>
        <tissue evidence="1">Skin</tissue>
    </source>
</reference>
<accession>A0A0B7B8C2</accession>